<dbReference type="AlphaFoldDB" id="A0AAV3Z8C6"/>
<sequence length="128" mass="14717">MDDIVYGKTRMGMKGINKSREIDFNIKVGVPIIKRYKGVKLNKDKCLFGIQKLTFLGHVFGEEGIKSISETVPPSTVSEVRSFLGMTQWENEKIDVDTEEILEDFLEHLPLLRYIKLQTELSRNQQSP</sequence>
<evidence type="ECO:0000313" key="2">
    <source>
        <dbReference type="Proteomes" id="UP000735302"/>
    </source>
</evidence>
<accession>A0AAV3Z8C6</accession>
<reference evidence="1 2" key="1">
    <citation type="journal article" date="2021" name="Elife">
        <title>Chloroplast acquisition without the gene transfer in kleptoplastic sea slugs, Plakobranchus ocellatus.</title>
        <authorList>
            <person name="Maeda T."/>
            <person name="Takahashi S."/>
            <person name="Yoshida T."/>
            <person name="Shimamura S."/>
            <person name="Takaki Y."/>
            <person name="Nagai Y."/>
            <person name="Toyoda A."/>
            <person name="Suzuki Y."/>
            <person name="Arimoto A."/>
            <person name="Ishii H."/>
            <person name="Satoh N."/>
            <person name="Nishiyama T."/>
            <person name="Hasebe M."/>
            <person name="Maruyama T."/>
            <person name="Minagawa J."/>
            <person name="Obokata J."/>
            <person name="Shigenobu S."/>
        </authorList>
    </citation>
    <scope>NUCLEOTIDE SEQUENCE [LARGE SCALE GENOMIC DNA]</scope>
</reference>
<gene>
    <name evidence="1" type="ORF">PoB_001726200</name>
</gene>
<organism evidence="1 2">
    <name type="scientific">Plakobranchus ocellatus</name>
    <dbReference type="NCBI Taxonomy" id="259542"/>
    <lineage>
        <taxon>Eukaryota</taxon>
        <taxon>Metazoa</taxon>
        <taxon>Spiralia</taxon>
        <taxon>Lophotrochozoa</taxon>
        <taxon>Mollusca</taxon>
        <taxon>Gastropoda</taxon>
        <taxon>Heterobranchia</taxon>
        <taxon>Euthyneura</taxon>
        <taxon>Panpulmonata</taxon>
        <taxon>Sacoglossa</taxon>
        <taxon>Placobranchoidea</taxon>
        <taxon>Plakobranchidae</taxon>
        <taxon>Plakobranchus</taxon>
    </lineage>
</organism>
<protein>
    <submittedName>
        <fullName evidence="1">Reverse ribonuclease integrase</fullName>
    </submittedName>
</protein>
<dbReference type="Proteomes" id="UP000735302">
    <property type="component" value="Unassembled WGS sequence"/>
</dbReference>
<dbReference type="Gene3D" id="3.30.70.270">
    <property type="match status" value="1"/>
</dbReference>
<dbReference type="SUPFAM" id="SSF56672">
    <property type="entry name" value="DNA/RNA polymerases"/>
    <property type="match status" value="1"/>
</dbReference>
<dbReference type="InterPro" id="IPR043128">
    <property type="entry name" value="Rev_trsase/Diguanyl_cyclase"/>
</dbReference>
<proteinExistence type="predicted"/>
<keyword evidence="2" id="KW-1185">Reference proteome</keyword>
<dbReference type="InterPro" id="IPR043502">
    <property type="entry name" value="DNA/RNA_pol_sf"/>
</dbReference>
<name>A0AAV3Z8C6_9GAST</name>
<dbReference type="EMBL" id="BLXT01002056">
    <property type="protein sequence ID" value="GFN90756.1"/>
    <property type="molecule type" value="Genomic_DNA"/>
</dbReference>
<comment type="caution">
    <text evidence="1">The sequence shown here is derived from an EMBL/GenBank/DDBJ whole genome shotgun (WGS) entry which is preliminary data.</text>
</comment>
<evidence type="ECO:0000313" key="1">
    <source>
        <dbReference type="EMBL" id="GFN90756.1"/>
    </source>
</evidence>